<dbReference type="EMBL" id="JAJNDB010000002">
    <property type="protein sequence ID" value="MCD2194210.1"/>
    <property type="molecule type" value="Genomic_DNA"/>
</dbReference>
<protein>
    <recommendedName>
        <fullName evidence="3">Secreted protein</fullName>
    </recommendedName>
</protein>
<name>A0ABS8P9K6_9PSEU</name>
<dbReference type="RefSeq" id="WP_230733981.1">
    <property type="nucleotide sequence ID" value="NZ_JAJNDB010000002.1"/>
</dbReference>
<organism evidence="1 2">
    <name type="scientific">Actinomycetospora endophytica</name>
    <dbReference type="NCBI Taxonomy" id="2291215"/>
    <lineage>
        <taxon>Bacteria</taxon>
        <taxon>Bacillati</taxon>
        <taxon>Actinomycetota</taxon>
        <taxon>Actinomycetes</taxon>
        <taxon>Pseudonocardiales</taxon>
        <taxon>Pseudonocardiaceae</taxon>
        <taxon>Actinomycetospora</taxon>
    </lineage>
</organism>
<reference evidence="1 2" key="1">
    <citation type="submission" date="2021-11" db="EMBL/GenBank/DDBJ databases">
        <title>Draft genome sequence of Actinomycetospora sp. SF1 isolated from the rhizosphere soil.</title>
        <authorList>
            <person name="Duangmal K."/>
            <person name="Chantavorakit T."/>
        </authorList>
    </citation>
    <scope>NUCLEOTIDE SEQUENCE [LARGE SCALE GENOMIC DNA]</scope>
    <source>
        <strain evidence="1 2">TBRC 5722</strain>
    </source>
</reference>
<accession>A0ABS8P9K6</accession>
<proteinExistence type="predicted"/>
<dbReference type="PROSITE" id="PS51318">
    <property type="entry name" value="TAT"/>
    <property type="match status" value="1"/>
</dbReference>
<evidence type="ECO:0000313" key="1">
    <source>
        <dbReference type="EMBL" id="MCD2194210.1"/>
    </source>
</evidence>
<evidence type="ECO:0008006" key="3">
    <source>
        <dbReference type="Google" id="ProtNLM"/>
    </source>
</evidence>
<keyword evidence="2" id="KW-1185">Reference proteome</keyword>
<comment type="caution">
    <text evidence="1">The sequence shown here is derived from an EMBL/GenBank/DDBJ whole genome shotgun (WGS) entry which is preliminary data.</text>
</comment>
<evidence type="ECO:0000313" key="2">
    <source>
        <dbReference type="Proteomes" id="UP001199469"/>
    </source>
</evidence>
<sequence>MASRNGPRRRVRWARAAAVVVLTLGAVTLPGGAAWAIAGSESWAAELSVGGGDDANVVARDGAIRLASTTPRTTSTGPAAAEGELLLPPRRVAAVTDRVAADATTARPAGSDVVVAVRGLRSDGSWSQWTTATATAPALLPEATLEVQVRVTLVAGAGGASPSLSRLWLTADRAPASSTPPATTDALTARVFATRVGLVGNRTANGHRVVSNDRFVALPSRRGLAPDGAGDYTVQVCTDAGRCAWAPVWDLGPWNTRDDYWSTPGTRESFGDLPRGVPEAQAAATDGYAGGHDGSGRKVTNPAGIDLADGTFSADLGLRDNSWVQATYLWTGTGRSGTASGDAPVTVRASAAADGRDVGVISPHARVPVQCLTSVQAVAGRAATNPGGWLRIGPERYVPADALEVSDVPAC</sequence>
<gene>
    <name evidence="1" type="ORF">LQ327_12575</name>
</gene>
<dbReference type="InterPro" id="IPR006311">
    <property type="entry name" value="TAT_signal"/>
</dbReference>
<dbReference type="Proteomes" id="UP001199469">
    <property type="component" value="Unassembled WGS sequence"/>
</dbReference>